<evidence type="ECO:0000256" key="2">
    <source>
        <dbReference type="ARBA" id="ARBA00022448"/>
    </source>
</evidence>
<comment type="subcellular location">
    <subcellularLocation>
        <location evidence="1">Mitochondrion inner membrane</location>
        <topology evidence="1">Multi-pass membrane protein</topology>
    </subcellularLocation>
</comment>
<comment type="caution">
    <text evidence="12">The sequence shown here is derived from an EMBL/GenBank/DDBJ whole genome shotgun (WGS) entry which is preliminary data.</text>
</comment>
<evidence type="ECO:0000256" key="4">
    <source>
        <dbReference type="ARBA" id="ARBA00022737"/>
    </source>
</evidence>
<evidence type="ECO:0000256" key="11">
    <source>
        <dbReference type="SAM" id="MobiDB-lite"/>
    </source>
</evidence>
<evidence type="ECO:0000256" key="9">
    <source>
        <dbReference type="PROSITE-ProRule" id="PRU00282"/>
    </source>
</evidence>
<dbReference type="PRINTS" id="PR00926">
    <property type="entry name" value="MITOCARRIER"/>
</dbReference>
<keyword evidence="8 9" id="KW-0472">Membrane</keyword>
<organism evidence="12 13">
    <name type="scientific">Penicillium salamii</name>
    <dbReference type="NCBI Taxonomy" id="1612424"/>
    <lineage>
        <taxon>Eukaryota</taxon>
        <taxon>Fungi</taxon>
        <taxon>Dikarya</taxon>
        <taxon>Ascomycota</taxon>
        <taxon>Pezizomycotina</taxon>
        <taxon>Eurotiomycetes</taxon>
        <taxon>Eurotiomycetidae</taxon>
        <taxon>Eurotiales</taxon>
        <taxon>Aspergillaceae</taxon>
        <taxon>Penicillium</taxon>
    </lineage>
</organism>
<evidence type="ECO:0000256" key="8">
    <source>
        <dbReference type="ARBA" id="ARBA00023136"/>
    </source>
</evidence>
<dbReference type="EMBL" id="CAJVPG010000140">
    <property type="protein sequence ID" value="CAG8361156.1"/>
    <property type="molecule type" value="Genomic_DNA"/>
</dbReference>
<feature type="repeat" description="Solcar" evidence="9">
    <location>
        <begin position="257"/>
        <end position="350"/>
    </location>
</feature>
<dbReference type="Pfam" id="PF00153">
    <property type="entry name" value="Mito_carr"/>
    <property type="match status" value="3"/>
</dbReference>
<dbReference type="OrthoDB" id="4275954at2759"/>
<keyword evidence="3 9" id="KW-0812">Transmembrane</keyword>
<gene>
    <name evidence="12" type="ORF">PSALAMII_LOCUS3791</name>
</gene>
<dbReference type="Gene3D" id="1.50.40.10">
    <property type="entry name" value="Mitochondrial carrier domain"/>
    <property type="match status" value="1"/>
</dbReference>
<keyword evidence="6" id="KW-1133">Transmembrane helix</keyword>
<evidence type="ECO:0000256" key="3">
    <source>
        <dbReference type="ARBA" id="ARBA00022692"/>
    </source>
</evidence>
<dbReference type="InterPro" id="IPR002067">
    <property type="entry name" value="MCP"/>
</dbReference>
<dbReference type="GO" id="GO:1990519">
    <property type="term" value="P:pyrimidine nucleotide import into mitochondrion"/>
    <property type="evidence" value="ECO:0007669"/>
    <property type="project" value="TreeGrafter"/>
</dbReference>
<protein>
    <recommendedName>
        <fullName evidence="14">Mitochondrial thiamine pyrophosphate carrier 1</fullName>
    </recommendedName>
</protein>
<evidence type="ECO:0000256" key="5">
    <source>
        <dbReference type="ARBA" id="ARBA00022792"/>
    </source>
</evidence>
<comment type="similarity">
    <text evidence="10">Belongs to the mitochondrial carrier (TC 2.A.29) family.</text>
</comment>
<dbReference type="PANTHER" id="PTHR45829">
    <property type="entry name" value="MITOCHONDRIAL CARRIER PROTEIN RIM2"/>
    <property type="match status" value="1"/>
</dbReference>
<accession>A0A9W4NFS8</accession>
<dbReference type="InterPro" id="IPR018108">
    <property type="entry name" value="MCP_transmembrane"/>
</dbReference>
<evidence type="ECO:0008006" key="14">
    <source>
        <dbReference type="Google" id="ProtNLM"/>
    </source>
</evidence>
<dbReference type="PANTHER" id="PTHR45829:SF1">
    <property type="entry name" value="CARRIER PROTEIN, PUTATIVE (AFU_ORTHOLOGUE AFUA_4G06780)-RELATED"/>
    <property type="match status" value="1"/>
</dbReference>
<keyword evidence="13" id="KW-1185">Reference proteome</keyword>
<feature type="repeat" description="Solcar" evidence="9">
    <location>
        <begin position="43"/>
        <end position="139"/>
    </location>
</feature>
<name>A0A9W4NFS8_9EURO</name>
<evidence type="ECO:0000256" key="6">
    <source>
        <dbReference type="ARBA" id="ARBA00022989"/>
    </source>
</evidence>
<sequence>MSRRAYLGQPADFNEARMPRGHHDKLNSTKAASSMEYATAQLSVDFIRTFAGAISGIASSIVTCPLDVIKIKLQAHGGLRRQTTSSRLLYANQGLLGVGREVWLEKGLKGMYQGLGPSVLAYFPRWAIFFASYHRSHEVFDVWFDAQSQWVTSFMSSLTAGTFSIAATNPILVIKTRLMSQTSISNQTYAKPAWQYSSAFDAARQIFIKEGVLAFYSGLIPALLGVSHLAIQFPLYEQLKRRFTGSGLGEENEKSSYNILGVLTAASISKIVASSATYPHEVIRTRLHMQQSFRSTTPAPPWYSGIIVTAYTVWQKEGWRGFYAGMGTSMIRAVPASVTTMLVYENVLNVLMTLKLDSNSKLEEKNL</sequence>
<keyword evidence="5" id="KW-0999">Mitochondrion inner membrane</keyword>
<dbReference type="GO" id="GO:0015218">
    <property type="term" value="F:pyrimidine nucleotide transmembrane transporter activity"/>
    <property type="evidence" value="ECO:0007669"/>
    <property type="project" value="InterPro"/>
</dbReference>
<evidence type="ECO:0000256" key="7">
    <source>
        <dbReference type="ARBA" id="ARBA00023128"/>
    </source>
</evidence>
<keyword evidence="7" id="KW-0496">Mitochondrion</keyword>
<feature type="repeat" description="Solcar" evidence="9">
    <location>
        <begin position="148"/>
        <end position="242"/>
    </location>
</feature>
<dbReference type="SUPFAM" id="SSF103506">
    <property type="entry name" value="Mitochondrial carrier"/>
    <property type="match status" value="1"/>
</dbReference>
<dbReference type="PROSITE" id="PS50920">
    <property type="entry name" value="SOLCAR"/>
    <property type="match status" value="3"/>
</dbReference>
<dbReference type="GO" id="GO:0005743">
    <property type="term" value="C:mitochondrial inner membrane"/>
    <property type="evidence" value="ECO:0007669"/>
    <property type="project" value="UniProtKB-SubCell"/>
</dbReference>
<feature type="region of interest" description="Disordered" evidence="11">
    <location>
        <begin position="1"/>
        <end position="26"/>
    </location>
</feature>
<keyword evidence="4" id="KW-0677">Repeat</keyword>
<dbReference type="InterPro" id="IPR023395">
    <property type="entry name" value="MCP_dom_sf"/>
</dbReference>
<dbReference type="AlphaFoldDB" id="A0A9W4NFS8"/>
<dbReference type="InterPro" id="IPR049562">
    <property type="entry name" value="SLC25A33/36-like"/>
</dbReference>
<dbReference type="Proteomes" id="UP001152649">
    <property type="component" value="Unassembled WGS sequence"/>
</dbReference>
<keyword evidence="2 10" id="KW-0813">Transport</keyword>
<evidence type="ECO:0000256" key="1">
    <source>
        <dbReference type="ARBA" id="ARBA00004448"/>
    </source>
</evidence>
<evidence type="ECO:0000313" key="12">
    <source>
        <dbReference type="EMBL" id="CAG8361156.1"/>
    </source>
</evidence>
<reference evidence="12" key="1">
    <citation type="submission" date="2021-07" db="EMBL/GenBank/DDBJ databases">
        <authorList>
            <person name="Branca A.L. A."/>
        </authorList>
    </citation>
    <scope>NUCLEOTIDE SEQUENCE</scope>
</reference>
<evidence type="ECO:0000256" key="10">
    <source>
        <dbReference type="RuleBase" id="RU000488"/>
    </source>
</evidence>
<proteinExistence type="inferred from homology"/>
<evidence type="ECO:0000313" key="13">
    <source>
        <dbReference type="Proteomes" id="UP001152649"/>
    </source>
</evidence>